<keyword evidence="3" id="KW-1185">Reference proteome</keyword>
<sequence length="143" mass="15862">MALIGYGSCTARLAMIEILAEATFVQQVPDIQLADTQAVWFSMLEIGFSIIAVNLPSLWSIISKVFPESIIRSVRRIISLRSLQSNNSHSSRSGGNNSRSCARKNSTSTSQDNIELVAPEDTADFNTMVERQRDKDKFGLLEH</sequence>
<proteinExistence type="predicted"/>
<evidence type="ECO:0000256" key="1">
    <source>
        <dbReference type="SAM" id="MobiDB-lite"/>
    </source>
</evidence>
<evidence type="ECO:0000313" key="2">
    <source>
        <dbReference type="EMBL" id="KAF4628542.1"/>
    </source>
</evidence>
<dbReference type="OrthoDB" id="5393606at2759"/>
<feature type="compositionally biased region" description="Polar residues" evidence="1">
    <location>
        <begin position="103"/>
        <end position="113"/>
    </location>
</feature>
<organism evidence="2 3">
    <name type="scientific">Cudoniella acicularis</name>
    <dbReference type="NCBI Taxonomy" id="354080"/>
    <lineage>
        <taxon>Eukaryota</taxon>
        <taxon>Fungi</taxon>
        <taxon>Dikarya</taxon>
        <taxon>Ascomycota</taxon>
        <taxon>Pezizomycotina</taxon>
        <taxon>Leotiomycetes</taxon>
        <taxon>Helotiales</taxon>
        <taxon>Tricladiaceae</taxon>
        <taxon>Cudoniella</taxon>
    </lineage>
</organism>
<dbReference type="Proteomes" id="UP000566819">
    <property type="component" value="Unassembled WGS sequence"/>
</dbReference>
<evidence type="ECO:0000313" key="3">
    <source>
        <dbReference type="Proteomes" id="UP000566819"/>
    </source>
</evidence>
<comment type="caution">
    <text evidence="2">The sequence shown here is derived from an EMBL/GenBank/DDBJ whole genome shotgun (WGS) entry which is preliminary data.</text>
</comment>
<feature type="compositionally biased region" description="Low complexity" evidence="1">
    <location>
        <begin position="84"/>
        <end position="100"/>
    </location>
</feature>
<reference evidence="2 3" key="1">
    <citation type="submission" date="2020-03" db="EMBL/GenBank/DDBJ databases">
        <title>Draft Genome Sequence of Cudoniella acicularis.</title>
        <authorList>
            <person name="Buettner E."/>
            <person name="Kellner H."/>
        </authorList>
    </citation>
    <scope>NUCLEOTIDE SEQUENCE [LARGE SCALE GENOMIC DNA]</scope>
    <source>
        <strain evidence="2 3">DSM 108380</strain>
    </source>
</reference>
<name>A0A8H4VZY6_9HELO</name>
<dbReference type="AlphaFoldDB" id="A0A8H4VZY6"/>
<feature type="region of interest" description="Disordered" evidence="1">
    <location>
        <begin position="84"/>
        <end position="117"/>
    </location>
</feature>
<protein>
    <recommendedName>
        <fullName evidence="4">Integral membrane protein</fullName>
    </recommendedName>
</protein>
<accession>A0A8H4VZY6</accession>
<evidence type="ECO:0008006" key="4">
    <source>
        <dbReference type="Google" id="ProtNLM"/>
    </source>
</evidence>
<dbReference type="EMBL" id="JAAMPI010000798">
    <property type="protein sequence ID" value="KAF4628542.1"/>
    <property type="molecule type" value="Genomic_DNA"/>
</dbReference>
<gene>
    <name evidence="2" type="ORF">G7Y89_g9609</name>
</gene>